<dbReference type="AlphaFoldDB" id="A0ABD2PG15"/>
<feature type="compositionally biased region" description="Basic and acidic residues" evidence="1">
    <location>
        <begin position="147"/>
        <end position="178"/>
    </location>
</feature>
<evidence type="ECO:0000313" key="2">
    <source>
        <dbReference type="EMBL" id="KAL3289859.1"/>
    </source>
</evidence>
<comment type="caution">
    <text evidence="2">The sequence shown here is derived from an EMBL/GenBank/DDBJ whole genome shotgun (WGS) entry which is preliminary data.</text>
</comment>
<dbReference type="EMBL" id="JABFTP020000186">
    <property type="protein sequence ID" value="KAL3289859.1"/>
    <property type="molecule type" value="Genomic_DNA"/>
</dbReference>
<feature type="region of interest" description="Disordered" evidence="1">
    <location>
        <begin position="140"/>
        <end position="178"/>
    </location>
</feature>
<name>A0ABD2PG15_9CUCU</name>
<organism evidence="2 3">
    <name type="scientific">Cryptolaemus montrouzieri</name>
    <dbReference type="NCBI Taxonomy" id="559131"/>
    <lineage>
        <taxon>Eukaryota</taxon>
        <taxon>Metazoa</taxon>
        <taxon>Ecdysozoa</taxon>
        <taxon>Arthropoda</taxon>
        <taxon>Hexapoda</taxon>
        <taxon>Insecta</taxon>
        <taxon>Pterygota</taxon>
        <taxon>Neoptera</taxon>
        <taxon>Endopterygota</taxon>
        <taxon>Coleoptera</taxon>
        <taxon>Polyphaga</taxon>
        <taxon>Cucujiformia</taxon>
        <taxon>Coccinelloidea</taxon>
        <taxon>Coccinellidae</taxon>
        <taxon>Scymninae</taxon>
        <taxon>Scymnini</taxon>
        <taxon>Cryptolaemus</taxon>
    </lineage>
</organism>
<accession>A0ABD2PG15</accession>
<dbReference type="Proteomes" id="UP001516400">
    <property type="component" value="Unassembled WGS sequence"/>
</dbReference>
<evidence type="ECO:0000313" key="3">
    <source>
        <dbReference type="Proteomes" id="UP001516400"/>
    </source>
</evidence>
<sequence length="178" mass="19501">MDLLIDPEYDSNARTSSPSILNQPQAWSPTLNEPQHAISTSNEFQIGPFTSNESKLGTSTSTNTRPGSSILNEPQPGPSPSDDSEGGLSDTEVFRVKTSNSAKPLISPEAVRPFPLLDILNKKTPKTDNLNLKHVKQILKGNLTNKESNKTKNNEKAEKKRTDTKKCAKASQTKEKVE</sequence>
<gene>
    <name evidence="2" type="ORF">HHI36_023250</name>
</gene>
<evidence type="ECO:0000256" key="1">
    <source>
        <dbReference type="SAM" id="MobiDB-lite"/>
    </source>
</evidence>
<keyword evidence="3" id="KW-1185">Reference proteome</keyword>
<protein>
    <submittedName>
        <fullName evidence="2">Uncharacterized protein</fullName>
    </submittedName>
</protein>
<feature type="region of interest" description="Disordered" evidence="1">
    <location>
        <begin position="1"/>
        <end position="113"/>
    </location>
</feature>
<reference evidence="2 3" key="1">
    <citation type="journal article" date="2021" name="BMC Biol.">
        <title>Horizontally acquired antibacterial genes associated with adaptive radiation of ladybird beetles.</title>
        <authorList>
            <person name="Li H.S."/>
            <person name="Tang X.F."/>
            <person name="Huang Y.H."/>
            <person name="Xu Z.Y."/>
            <person name="Chen M.L."/>
            <person name="Du X.Y."/>
            <person name="Qiu B.Y."/>
            <person name="Chen P.T."/>
            <person name="Zhang W."/>
            <person name="Slipinski A."/>
            <person name="Escalona H.E."/>
            <person name="Waterhouse R.M."/>
            <person name="Zwick A."/>
            <person name="Pang H."/>
        </authorList>
    </citation>
    <scope>NUCLEOTIDE SEQUENCE [LARGE SCALE GENOMIC DNA]</scope>
    <source>
        <strain evidence="2">SYSU2018</strain>
    </source>
</reference>
<proteinExistence type="predicted"/>
<feature type="compositionally biased region" description="Polar residues" evidence="1">
    <location>
        <begin position="12"/>
        <end position="72"/>
    </location>
</feature>